<evidence type="ECO:0000313" key="4">
    <source>
        <dbReference type="Proteomes" id="UP000194948"/>
    </source>
</evidence>
<keyword evidence="4" id="KW-1185">Reference proteome</keyword>
<dbReference type="GO" id="GO:0015074">
    <property type="term" value="P:DNA integration"/>
    <property type="evidence" value="ECO:0007669"/>
    <property type="project" value="InterPro"/>
</dbReference>
<keyword evidence="1" id="KW-0238">DNA-binding</keyword>
<feature type="domain" description="Integrase SAM-like N-terminal" evidence="2">
    <location>
        <begin position="2"/>
        <end position="39"/>
    </location>
</feature>
<dbReference type="SUPFAM" id="SSF56349">
    <property type="entry name" value="DNA breaking-rejoining enzymes"/>
    <property type="match status" value="1"/>
</dbReference>
<accession>A0AAQ3WCG4</accession>
<reference evidence="3 4" key="2">
    <citation type="submission" date="2024-03" db="EMBL/GenBank/DDBJ databases">
        <title>The Genome Sequence of Enterococcus sp. DIV0205d.</title>
        <authorList>
            <consortium name="The Broad Institute Genomics Platform"/>
            <consortium name="The Broad Institute Microbial Omics Core"/>
            <consortium name="The Broad Institute Genomic Center for Infectious Diseases"/>
            <person name="Earl A."/>
            <person name="Manson A."/>
            <person name="Gilmore M."/>
            <person name="Schwartman J."/>
            <person name="Shea T."/>
            <person name="Abouelleil A."/>
            <person name="Cao P."/>
            <person name="Chapman S."/>
            <person name="Cusick C."/>
            <person name="Young S."/>
            <person name="Neafsey D."/>
            <person name="Nusbaum C."/>
            <person name="Birren B."/>
        </authorList>
    </citation>
    <scope>NUCLEOTIDE SEQUENCE [LARGE SCALE GENOMIC DNA]</scope>
    <source>
        <strain evidence="3 4">7F3_DIV0205</strain>
    </source>
</reference>
<reference evidence="4" key="1">
    <citation type="submission" date="2017-05" db="EMBL/GenBank/DDBJ databases">
        <title>The Genome Sequence of EEnterococcus faecalis 9F2_4866.</title>
        <authorList>
            <consortium name="The Broad Institute Genomics Platform"/>
            <consortium name="The Broad Institute Genomic Center for Infectious Diseases"/>
            <person name="Earl A."/>
            <person name="Manson A."/>
            <person name="Schwartman J."/>
            <person name="Gilmore M."/>
            <person name="Abouelleil A."/>
            <person name="Cao P."/>
            <person name="Chapman S."/>
            <person name="Cusick C."/>
            <person name="Shea T."/>
            <person name="Young S."/>
            <person name="Neafsey D."/>
            <person name="Nusbaum C."/>
            <person name="Birren B."/>
        </authorList>
    </citation>
    <scope>NUCLEOTIDE SEQUENCE [LARGE SCALE GENOMIC DNA]</scope>
    <source>
        <strain evidence="4">7F3_DIV0205</strain>
    </source>
</reference>
<gene>
    <name evidence="3" type="ORF">A5821_000887</name>
</gene>
<dbReference type="GO" id="GO:0003677">
    <property type="term" value="F:DNA binding"/>
    <property type="evidence" value="ECO:0007669"/>
    <property type="project" value="UniProtKB-KW"/>
</dbReference>
<dbReference type="AlphaFoldDB" id="A0AAQ3WCG4"/>
<organism evidence="3 4">
    <name type="scientific">Candidatus Enterococcus palustris</name>
    <dbReference type="NCBI Taxonomy" id="1834189"/>
    <lineage>
        <taxon>Bacteria</taxon>
        <taxon>Bacillati</taxon>
        <taxon>Bacillota</taxon>
        <taxon>Bacilli</taxon>
        <taxon>Lactobacillales</taxon>
        <taxon>Enterococcaceae</taxon>
        <taxon>Enterococcus</taxon>
    </lineage>
</organism>
<dbReference type="Proteomes" id="UP000194948">
    <property type="component" value="Chromosome"/>
</dbReference>
<dbReference type="InterPro" id="IPR010998">
    <property type="entry name" value="Integrase_recombinase_N"/>
</dbReference>
<dbReference type="EMBL" id="CP147244">
    <property type="protein sequence ID" value="WYJ99810.1"/>
    <property type="molecule type" value="Genomic_DNA"/>
</dbReference>
<dbReference type="InterPro" id="IPR011010">
    <property type="entry name" value="DNA_brk_join_enz"/>
</dbReference>
<evidence type="ECO:0000313" key="3">
    <source>
        <dbReference type="EMBL" id="WYJ99810.1"/>
    </source>
</evidence>
<dbReference type="InterPro" id="IPR004107">
    <property type="entry name" value="Integrase_SAM-like_N"/>
</dbReference>
<name>A0AAQ3WCG4_9ENTE</name>
<dbReference type="Pfam" id="PF14659">
    <property type="entry name" value="Phage_int_SAM_3"/>
    <property type="match status" value="1"/>
</dbReference>
<evidence type="ECO:0000259" key="2">
    <source>
        <dbReference type="Pfam" id="PF14659"/>
    </source>
</evidence>
<evidence type="ECO:0000256" key="1">
    <source>
        <dbReference type="ARBA" id="ARBA00023125"/>
    </source>
</evidence>
<sequence>MKECTFVKIKRIFKNHILPYFGQMRIENIEIKHCQNAINLSAKSFKRFKMIMNYAGMIFDYAIRTGLIAMNPTKLVTRPKVKDEVEEKELNFYTKEELTLFFSYLEKEKEPKIYSLFRVLAFTGIRKVVNNLN</sequence>
<dbReference type="Gene3D" id="1.10.150.130">
    <property type="match status" value="1"/>
</dbReference>
<protein>
    <recommendedName>
        <fullName evidence="2">Integrase SAM-like N-terminal domain-containing protein</fullName>
    </recommendedName>
</protein>
<proteinExistence type="predicted"/>